<evidence type="ECO:0000256" key="10">
    <source>
        <dbReference type="SAM" id="Phobius"/>
    </source>
</evidence>
<dbReference type="EMBL" id="WIXP02000004">
    <property type="protein sequence ID" value="KAF6212176.1"/>
    <property type="molecule type" value="Genomic_DNA"/>
</dbReference>
<dbReference type="InterPro" id="IPR000276">
    <property type="entry name" value="GPCR_Rhodpsn"/>
</dbReference>
<dbReference type="PRINTS" id="PR00237">
    <property type="entry name" value="GPCRRHODOPSN"/>
</dbReference>
<dbReference type="Pfam" id="PF00001">
    <property type="entry name" value="7tm_1"/>
    <property type="match status" value="1"/>
</dbReference>
<dbReference type="GO" id="GO:0016020">
    <property type="term" value="C:membrane"/>
    <property type="evidence" value="ECO:0007669"/>
    <property type="project" value="UniProtKB-SubCell"/>
</dbReference>
<comment type="caution">
    <text evidence="12">The sequence shown here is derived from an EMBL/GenBank/DDBJ whole genome shotgun (WGS) entry which is preliminary data.</text>
</comment>
<evidence type="ECO:0000313" key="13">
    <source>
        <dbReference type="Proteomes" id="UP000466442"/>
    </source>
</evidence>
<evidence type="ECO:0000256" key="4">
    <source>
        <dbReference type="ARBA" id="ARBA00022989"/>
    </source>
</evidence>
<feature type="domain" description="G-protein coupled receptors family 1 profile" evidence="11">
    <location>
        <begin position="69"/>
        <end position="194"/>
    </location>
</feature>
<evidence type="ECO:0000256" key="7">
    <source>
        <dbReference type="ARBA" id="ARBA00023170"/>
    </source>
</evidence>
<accession>A0A8S9XVQ4</accession>
<dbReference type="PROSITE" id="PS00237">
    <property type="entry name" value="G_PROTEIN_RECEP_F1_1"/>
    <property type="match status" value="1"/>
</dbReference>
<keyword evidence="13" id="KW-1185">Reference proteome</keyword>
<sequence length="194" mass="21781">MVCRFGGSNYRDKLELCLIMELNDSFNFSAVDAWLIIKQHRDNAKNVSEATEVILIIIYSALIFLGVLSNVVVSFVVARRPQMHTARNLYIVNLTVSDLTLCMICMPFTLVHIINRPWTLGVALCKLVPFVQGTNIMVSVGTITVIALDRYFTIVRGQDGPTTRRRVIISIIAVWALSMLTTAPVLFFQVSRSE</sequence>
<name>A0A8S9XVQ4_APOLU</name>
<dbReference type="Proteomes" id="UP000466442">
    <property type="component" value="Unassembled WGS sequence"/>
</dbReference>
<comment type="subcellular location">
    <subcellularLocation>
        <location evidence="1">Membrane</location>
        <topology evidence="1">Multi-pass membrane protein</topology>
    </subcellularLocation>
</comment>
<evidence type="ECO:0000256" key="1">
    <source>
        <dbReference type="ARBA" id="ARBA00004141"/>
    </source>
</evidence>
<dbReference type="Gene3D" id="1.20.1070.10">
    <property type="entry name" value="Rhodopsin 7-helix transmembrane proteins"/>
    <property type="match status" value="1"/>
</dbReference>
<evidence type="ECO:0000256" key="5">
    <source>
        <dbReference type="ARBA" id="ARBA00023040"/>
    </source>
</evidence>
<comment type="similarity">
    <text evidence="2 9">Belongs to the G-protein coupled receptor 1 family.</text>
</comment>
<gene>
    <name evidence="12" type="ORF">GE061_012697</name>
</gene>
<evidence type="ECO:0000313" key="12">
    <source>
        <dbReference type="EMBL" id="KAF6212176.1"/>
    </source>
</evidence>
<feature type="transmembrane region" description="Helical" evidence="10">
    <location>
        <begin position="134"/>
        <end position="155"/>
    </location>
</feature>
<evidence type="ECO:0000256" key="3">
    <source>
        <dbReference type="ARBA" id="ARBA00022692"/>
    </source>
</evidence>
<keyword evidence="8 9" id="KW-0807">Transducer</keyword>
<dbReference type="GO" id="GO:0004930">
    <property type="term" value="F:G protein-coupled receptor activity"/>
    <property type="evidence" value="ECO:0007669"/>
    <property type="project" value="UniProtKB-KW"/>
</dbReference>
<evidence type="ECO:0000256" key="9">
    <source>
        <dbReference type="RuleBase" id="RU000688"/>
    </source>
</evidence>
<proteinExistence type="inferred from homology"/>
<reference evidence="12" key="1">
    <citation type="journal article" date="2021" name="Mol. Ecol. Resour.">
        <title>Apolygus lucorum genome provides insights into omnivorousness and mesophyll feeding.</title>
        <authorList>
            <person name="Liu Y."/>
            <person name="Liu H."/>
            <person name="Wang H."/>
            <person name="Huang T."/>
            <person name="Liu B."/>
            <person name="Yang B."/>
            <person name="Yin L."/>
            <person name="Li B."/>
            <person name="Zhang Y."/>
            <person name="Zhang S."/>
            <person name="Jiang F."/>
            <person name="Zhang X."/>
            <person name="Ren Y."/>
            <person name="Wang B."/>
            <person name="Wang S."/>
            <person name="Lu Y."/>
            <person name="Wu K."/>
            <person name="Fan W."/>
            <person name="Wang G."/>
        </authorList>
    </citation>
    <scope>NUCLEOTIDE SEQUENCE</scope>
    <source>
        <strain evidence="12">12Hb</strain>
    </source>
</reference>
<dbReference type="AlphaFoldDB" id="A0A8S9XVQ4"/>
<dbReference type="PANTHER" id="PTHR24235">
    <property type="entry name" value="NEUROPEPTIDE Y RECEPTOR"/>
    <property type="match status" value="1"/>
</dbReference>
<evidence type="ECO:0000259" key="11">
    <source>
        <dbReference type="PROSITE" id="PS50262"/>
    </source>
</evidence>
<keyword evidence="6 10" id="KW-0472">Membrane</keyword>
<protein>
    <recommendedName>
        <fullName evidence="11">G-protein coupled receptors family 1 profile domain-containing protein</fullName>
    </recommendedName>
</protein>
<dbReference type="SUPFAM" id="SSF81321">
    <property type="entry name" value="Family A G protein-coupled receptor-like"/>
    <property type="match status" value="1"/>
</dbReference>
<dbReference type="PROSITE" id="PS50262">
    <property type="entry name" value="G_PROTEIN_RECEP_F1_2"/>
    <property type="match status" value="1"/>
</dbReference>
<feature type="transmembrane region" description="Helical" evidence="10">
    <location>
        <begin position="53"/>
        <end position="78"/>
    </location>
</feature>
<feature type="transmembrane region" description="Helical" evidence="10">
    <location>
        <begin position="90"/>
        <end position="114"/>
    </location>
</feature>
<keyword evidence="7 9" id="KW-0675">Receptor</keyword>
<organism evidence="12 13">
    <name type="scientific">Apolygus lucorum</name>
    <name type="common">Small green plant bug</name>
    <name type="synonym">Lygocoris lucorum</name>
    <dbReference type="NCBI Taxonomy" id="248454"/>
    <lineage>
        <taxon>Eukaryota</taxon>
        <taxon>Metazoa</taxon>
        <taxon>Ecdysozoa</taxon>
        <taxon>Arthropoda</taxon>
        <taxon>Hexapoda</taxon>
        <taxon>Insecta</taxon>
        <taxon>Pterygota</taxon>
        <taxon>Neoptera</taxon>
        <taxon>Paraneoptera</taxon>
        <taxon>Hemiptera</taxon>
        <taxon>Heteroptera</taxon>
        <taxon>Panheteroptera</taxon>
        <taxon>Cimicomorpha</taxon>
        <taxon>Miridae</taxon>
        <taxon>Mirini</taxon>
        <taxon>Apolygus</taxon>
    </lineage>
</organism>
<dbReference type="PANTHER" id="PTHR24235:SF12">
    <property type="entry name" value="G-PROTEIN COUPLED RECEPTORS FAMILY 1 PROFILE DOMAIN-CONTAINING PROTEIN"/>
    <property type="match status" value="1"/>
</dbReference>
<keyword evidence="4 10" id="KW-1133">Transmembrane helix</keyword>
<feature type="transmembrane region" description="Helical" evidence="10">
    <location>
        <begin position="167"/>
        <end position="188"/>
    </location>
</feature>
<evidence type="ECO:0000256" key="8">
    <source>
        <dbReference type="ARBA" id="ARBA00023224"/>
    </source>
</evidence>
<keyword evidence="3 9" id="KW-0812">Transmembrane</keyword>
<dbReference type="InterPro" id="IPR017452">
    <property type="entry name" value="GPCR_Rhodpsn_7TM"/>
</dbReference>
<evidence type="ECO:0000256" key="6">
    <source>
        <dbReference type="ARBA" id="ARBA00023136"/>
    </source>
</evidence>
<evidence type="ECO:0000256" key="2">
    <source>
        <dbReference type="ARBA" id="ARBA00010663"/>
    </source>
</evidence>
<dbReference type="OrthoDB" id="9046662at2759"/>
<keyword evidence="5 9" id="KW-0297">G-protein coupled receptor</keyword>